<keyword evidence="3" id="KW-1185">Reference proteome</keyword>
<reference evidence="3" key="1">
    <citation type="journal article" date="2019" name="Int. J. Syst. Evol. Microbiol.">
        <title>The Global Catalogue of Microorganisms (GCM) 10K type strain sequencing project: providing services to taxonomists for standard genome sequencing and annotation.</title>
        <authorList>
            <consortium name="The Broad Institute Genomics Platform"/>
            <consortium name="The Broad Institute Genome Sequencing Center for Infectious Disease"/>
            <person name="Wu L."/>
            <person name="Ma J."/>
        </authorList>
    </citation>
    <scope>NUCLEOTIDE SEQUENCE [LARGE SCALE GENOMIC DNA]</scope>
    <source>
        <strain evidence="3">CGMCC 4.7139</strain>
    </source>
</reference>
<comment type="caution">
    <text evidence="2">The sequence shown here is derived from an EMBL/GenBank/DDBJ whole genome shotgun (WGS) entry which is preliminary data.</text>
</comment>
<feature type="region of interest" description="Disordered" evidence="1">
    <location>
        <begin position="1"/>
        <end position="70"/>
    </location>
</feature>
<dbReference type="Proteomes" id="UP001595993">
    <property type="component" value="Unassembled WGS sequence"/>
</dbReference>
<dbReference type="RefSeq" id="WP_381199946.1">
    <property type="nucleotide sequence ID" value="NZ_JBHSFE010000021.1"/>
</dbReference>
<proteinExistence type="predicted"/>
<protein>
    <submittedName>
        <fullName evidence="2">Uncharacterized protein</fullName>
    </submittedName>
</protein>
<sequence length="154" mass="17146">MSQNASGPQVWQSPGDRKDLAAGDGLKSTVAQPQGRREMRATYRPEPKAGMNELMPNGTGSRPGPKPDQFRSFMRQQFADWSDRTFARWWKAHKRLKLLMEVGAIDGEVGYKAVTARATRANGSVNVNKLDRISEEIAALWVVRQEGGGTWESD</sequence>
<gene>
    <name evidence="2" type="ORF">ACFO9E_25715</name>
</gene>
<feature type="compositionally biased region" description="Polar residues" evidence="1">
    <location>
        <begin position="1"/>
        <end position="12"/>
    </location>
</feature>
<name>A0ABV9GA32_9ACTN</name>
<evidence type="ECO:0000313" key="2">
    <source>
        <dbReference type="EMBL" id="MFC4611163.1"/>
    </source>
</evidence>
<evidence type="ECO:0000256" key="1">
    <source>
        <dbReference type="SAM" id="MobiDB-lite"/>
    </source>
</evidence>
<organism evidence="2 3">
    <name type="scientific">Streptomyces maoxianensis</name>
    <dbReference type="NCBI Taxonomy" id="1459942"/>
    <lineage>
        <taxon>Bacteria</taxon>
        <taxon>Bacillati</taxon>
        <taxon>Actinomycetota</taxon>
        <taxon>Actinomycetes</taxon>
        <taxon>Kitasatosporales</taxon>
        <taxon>Streptomycetaceae</taxon>
        <taxon>Streptomyces</taxon>
    </lineage>
</organism>
<evidence type="ECO:0000313" key="3">
    <source>
        <dbReference type="Proteomes" id="UP001595993"/>
    </source>
</evidence>
<feature type="compositionally biased region" description="Basic and acidic residues" evidence="1">
    <location>
        <begin position="35"/>
        <end position="47"/>
    </location>
</feature>
<accession>A0ABV9GA32</accession>
<dbReference type="EMBL" id="JBHSFE010000021">
    <property type="protein sequence ID" value="MFC4611163.1"/>
    <property type="molecule type" value="Genomic_DNA"/>
</dbReference>